<name>A0ABQ3AT52_9ACTN</name>
<gene>
    <name evidence="2" type="ORF">GCM10010326_71960</name>
</gene>
<organism evidence="2 3">
    <name type="scientific">Streptomyces xanthochromogenes</name>
    <dbReference type="NCBI Taxonomy" id="67384"/>
    <lineage>
        <taxon>Bacteria</taxon>
        <taxon>Bacillati</taxon>
        <taxon>Actinomycetota</taxon>
        <taxon>Actinomycetes</taxon>
        <taxon>Kitasatosporales</taxon>
        <taxon>Streptomycetaceae</taxon>
        <taxon>Streptomyces</taxon>
    </lineage>
</organism>
<evidence type="ECO:0000313" key="3">
    <source>
        <dbReference type="Proteomes" id="UP000600946"/>
    </source>
</evidence>
<feature type="compositionally biased region" description="Polar residues" evidence="1">
    <location>
        <begin position="1"/>
        <end position="10"/>
    </location>
</feature>
<evidence type="ECO:0008006" key="4">
    <source>
        <dbReference type="Google" id="ProtNLM"/>
    </source>
</evidence>
<dbReference type="InterPro" id="IPR046681">
    <property type="entry name" value="DUF6551"/>
</dbReference>
<accession>A0ABQ3AT52</accession>
<reference evidence="3" key="1">
    <citation type="journal article" date="2019" name="Int. J. Syst. Evol. Microbiol.">
        <title>The Global Catalogue of Microorganisms (GCM) 10K type strain sequencing project: providing services to taxonomists for standard genome sequencing and annotation.</title>
        <authorList>
            <consortium name="The Broad Institute Genomics Platform"/>
            <consortium name="The Broad Institute Genome Sequencing Center for Infectious Disease"/>
            <person name="Wu L."/>
            <person name="Ma J."/>
        </authorList>
    </citation>
    <scope>NUCLEOTIDE SEQUENCE [LARGE SCALE GENOMIC DNA]</scope>
    <source>
        <strain evidence="3">JCM 4594</strain>
    </source>
</reference>
<evidence type="ECO:0000256" key="1">
    <source>
        <dbReference type="SAM" id="MobiDB-lite"/>
    </source>
</evidence>
<sequence length="279" mass="30181">MSRTAHSTTIEELAPSAVTTDPEVNTRPIDKSWVARKLREGFDVKRLGVPTVSARADGSRIWVDGQNRGALCLAAQRADIKISMKVFHGLAVAEEAELFLGLNDNRRVQPIYKFMAEVTAGRKEALAITEIVEKFGWKVSDGSSNKAIHAVAALTSLYRATGDRPGHLLREVLTIATDAWGQTPEAVNANILLGLGATLMDCPEIDRRVMTKKLAAHSGGPSNLLGKGRGLKEAMNCKVSQGVDQIIRSIYNSGRRGSRLPTWAVPASRNGSVQESLLT</sequence>
<keyword evidence="3" id="KW-1185">Reference proteome</keyword>
<proteinExistence type="predicted"/>
<dbReference type="EMBL" id="BMUU01000019">
    <property type="protein sequence ID" value="GGY67028.1"/>
    <property type="molecule type" value="Genomic_DNA"/>
</dbReference>
<evidence type="ECO:0000313" key="2">
    <source>
        <dbReference type="EMBL" id="GGY67028.1"/>
    </source>
</evidence>
<dbReference type="Proteomes" id="UP000600946">
    <property type="component" value="Unassembled WGS sequence"/>
</dbReference>
<comment type="caution">
    <text evidence="2">The sequence shown here is derived from an EMBL/GenBank/DDBJ whole genome shotgun (WGS) entry which is preliminary data.</text>
</comment>
<dbReference type="Pfam" id="PF20188">
    <property type="entry name" value="DUF6551"/>
    <property type="match status" value="1"/>
</dbReference>
<feature type="region of interest" description="Disordered" evidence="1">
    <location>
        <begin position="1"/>
        <end position="24"/>
    </location>
</feature>
<protein>
    <recommendedName>
        <fullName evidence="4">ParB/Sulfiredoxin domain-containing protein</fullName>
    </recommendedName>
</protein>